<proteinExistence type="predicted"/>
<organism evidence="1 2">
    <name type="scientific">Nesidiocoris tenuis</name>
    <dbReference type="NCBI Taxonomy" id="355587"/>
    <lineage>
        <taxon>Eukaryota</taxon>
        <taxon>Metazoa</taxon>
        <taxon>Ecdysozoa</taxon>
        <taxon>Arthropoda</taxon>
        <taxon>Hexapoda</taxon>
        <taxon>Insecta</taxon>
        <taxon>Pterygota</taxon>
        <taxon>Neoptera</taxon>
        <taxon>Paraneoptera</taxon>
        <taxon>Hemiptera</taxon>
        <taxon>Heteroptera</taxon>
        <taxon>Panheteroptera</taxon>
        <taxon>Cimicomorpha</taxon>
        <taxon>Miridae</taxon>
        <taxon>Dicyphina</taxon>
        <taxon>Nesidiocoris</taxon>
    </lineage>
</organism>
<evidence type="ECO:0000313" key="2">
    <source>
        <dbReference type="Proteomes" id="UP000479000"/>
    </source>
</evidence>
<protein>
    <submittedName>
        <fullName evidence="1">Uncharacterized protein</fullName>
    </submittedName>
</protein>
<gene>
    <name evidence="1" type="ORF">NTEN_LOCUS4463</name>
</gene>
<keyword evidence="2" id="KW-1185">Reference proteome</keyword>
<evidence type="ECO:0000313" key="1">
    <source>
        <dbReference type="EMBL" id="CAA9998172.1"/>
    </source>
</evidence>
<name>A0A6H5G5W5_9HEMI</name>
<accession>A0A6H5G5W5</accession>
<dbReference type="EMBL" id="CADCXU010006624">
    <property type="protein sequence ID" value="CAA9998172.1"/>
    <property type="molecule type" value="Genomic_DNA"/>
</dbReference>
<dbReference type="Proteomes" id="UP000479000">
    <property type="component" value="Unassembled WGS sequence"/>
</dbReference>
<dbReference type="AlphaFoldDB" id="A0A6H5G5W5"/>
<reference evidence="1 2" key="1">
    <citation type="submission" date="2020-02" db="EMBL/GenBank/DDBJ databases">
        <authorList>
            <person name="Ferguson B K."/>
        </authorList>
    </citation>
    <scope>NUCLEOTIDE SEQUENCE [LARGE SCALE GENOMIC DNA]</scope>
</reference>
<sequence>MIRNDTYRRTLSQYQVDSSLEVQVLNIQIWRIYLPIHQHASLDGPPAPTLQLPTHDEDEGFTRVFEDLHLTTHHVISGLLFRLVTIVTDLYPVRQYAAACREREKGNVFRALRLDEELGGVFGSGGFSAAIRTEDTRISSQRQPEVNPLSVLCRIASAHRWDMSVTPGKQTPVASRANPPQHSTGTFLAVVCELYCTAFSSTFGTLTDFYSGIISSALSTEPVKCANLALENNFLFSMNYPLLSCGALR</sequence>